<organism evidence="1 2">
    <name type="scientific">Sphaerotilus microaerophilus</name>
    <dbReference type="NCBI Taxonomy" id="2914710"/>
    <lineage>
        <taxon>Bacteria</taxon>
        <taxon>Pseudomonadati</taxon>
        <taxon>Pseudomonadota</taxon>
        <taxon>Betaproteobacteria</taxon>
        <taxon>Burkholderiales</taxon>
        <taxon>Sphaerotilaceae</taxon>
        <taxon>Sphaerotilus</taxon>
    </lineage>
</organism>
<dbReference type="Proteomes" id="UP001057498">
    <property type="component" value="Chromosome"/>
</dbReference>
<evidence type="ECO:0000313" key="1">
    <source>
        <dbReference type="EMBL" id="BDI05984.1"/>
    </source>
</evidence>
<proteinExistence type="predicted"/>
<reference evidence="1" key="1">
    <citation type="submission" date="2022-04" db="EMBL/GenBank/DDBJ databases">
        <title>Whole genome sequence of Sphaerotilus sp. FB-5.</title>
        <authorList>
            <person name="Takeda M."/>
            <person name="Narihara S."/>
            <person name="Akimoto M."/>
            <person name="Akimoto R."/>
            <person name="Nishiyashiki S."/>
            <person name="Murakami T."/>
        </authorList>
    </citation>
    <scope>NUCLEOTIDE SEQUENCE</scope>
    <source>
        <strain evidence="1">FB-5</strain>
    </source>
</reference>
<evidence type="ECO:0000313" key="2">
    <source>
        <dbReference type="Proteomes" id="UP001057498"/>
    </source>
</evidence>
<accession>A0ABM7YNC1</accession>
<dbReference type="EMBL" id="AP025730">
    <property type="protein sequence ID" value="BDI05984.1"/>
    <property type="molecule type" value="Genomic_DNA"/>
</dbReference>
<sequence length="164" mass="18219">MYQDLQPVFVELSEDLAKKYDVVATRDRFWRDINAAKSRVNKQLLDEQIATAYVDIVSHVPAARSKVIDVLGKLAAVEERISGEFLRNGERGILSLKSKASTYQTAHLGNMLRGAAQQATTDLKSESDQALNPVREYLVGVIEMKDEDIVTGSFGAISRAMYPN</sequence>
<gene>
    <name evidence="1" type="ORF">CATMQ487_29540</name>
</gene>
<protein>
    <submittedName>
        <fullName evidence="1">Uncharacterized protein</fullName>
    </submittedName>
</protein>
<keyword evidence="2" id="KW-1185">Reference proteome</keyword>
<name>A0ABM7YNC1_9BURK</name>